<dbReference type="RefSeq" id="WP_350223008.1">
    <property type="nucleotide sequence ID" value="NZ_PUEV01000061.1"/>
</dbReference>
<name>A0A9X7NY30_9MYCO</name>
<accession>A0A9X7NY30</accession>
<sequence>MPLHRSKATQDRQAHPAAPGRRVRRSVPALTALAAFGLAPVGLAPYAHADEFDWIADLLSPLLGVTDQDTGASAAGLAWLDPTVWSLASPDPSGSDVLALAADASGTAGLYEWLHETMQDWIDSPAGQLFDNLVNPLFAPLADGGCGVICNGADGTAEHPDGGAGGLWFGDGGNGWSSDLEGVAAGNGGSAGLFGNGGDGGAGGLGADGGSGGNGGEVWGNGGNGGRGGDGAEDGGSAGNGGNGGDSNYLYGSGGAGGDGANGGAAVGDGRTAGAGGNGGRGGDGGQLSGGGG</sequence>
<gene>
    <name evidence="2" type="ORF">C5U48_13835</name>
</gene>
<organism evidence="2 3">
    <name type="scientific">Mycolicibacter virginiensis</name>
    <dbReference type="NCBI Taxonomy" id="1795032"/>
    <lineage>
        <taxon>Bacteria</taxon>
        <taxon>Bacillati</taxon>
        <taxon>Actinomycetota</taxon>
        <taxon>Actinomycetes</taxon>
        <taxon>Mycobacteriales</taxon>
        <taxon>Mycobacteriaceae</taxon>
        <taxon>Mycolicibacter</taxon>
    </lineage>
</organism>
<evidence type="ECO:0008006" key="4">
    <source>
        <dbReference type="Google" id="ProtNLM"/>
    </source>
</evidence>
<dbReference type="EMBL" id="PUEV01000061">
    <property type="protein sequence ID" value="PQM51637.1"/>
    <property type="molecule type" value="Genomic_DNA"/>
</dbReference>
<feature type="region of interest" description="Disordered" evidence="1">
    <location>
        <begin position="205"/>
        <end position="241"/>
    </location>
</feature>
<proteinExistence type="predicted"/>
<feature type="region of interest" description="Disordered" evidence="1">
    <location>
        <begin position="260"/>
        <end position="293"/>
    </location>
</feature>
<evidence type="ECO:0000313" key="2">
    <source>
        <dbReference type="EMBL" id="PQM51637.1"/>
    </source>
</evidence>
<evidence type="ECO:0000313" key="3">
    <source>
        <dbReference type="Proteomes" id="UP000237911"/>
    </source>
</evidence>
<comment type="caution">
    <text evidence="2">The sequence shown here is derived from an EMBL/GenBank/DDBJ whole genome shotgun (WGS) entry which is preliminary data.</text>
</comment>
<dbReference type="InterPro" id="IPR048996">
    <property type="entry name" value="PGRS_rpt"/>
</dbReference>
<dbReference type="Pfam" id="PF21526">
    <property type="entry name" value="PGRS"/>
    <property type="match status" value="1"/>
</dbReference>
<protein>
    <recommendedName>
        <fullName evidence="4">PE-PGRS family protein</fullName>
    </recommendedName>
</protein>
<feature type="non-terminal residue" evidence="2">
    <location>
        <position position="293"/>
    </location>
</feature>
<reference evidence="2 3" key="1">
    <citation type="submission" date="2018-02" db="EMBL/GenBank/DDBJ databases">
        <title>Draft genome sequence of Mycobacterium virginiense isolated from mud of a swine farm in Japan.</title>
        <authorList>
            <person name="Ohya K."/>
        </authorList>
    </citation>
    <scope>NUCLEOTIDE SEQUENCE [LARGE SCALE GENOMIC DNA]</scope>
    <source>
        <strain evidence="2 3">GF75</strain>
    </source>
</reference>
<keyword evidence="3" id="KW-1185">Reference proteome</keyword>
<evidence type="ECO:0000256" key="1">
    <source>
        <dbReference type="SAM" id="MobiDB-lite"/>
    </source>
</evidence>
<dbReference type="Proteomes" id="UP000237911">
    <property type="component" value="Unassembled WGS sequence"/>
</dbReference>
<feature type="region of interest" description="Disordered" evidence="1">
    <location>
        <begin position="1"/>
        <end position="23"/>
    </location>
</feature>
<dbReference type="AlphaFoldDB" id="A0A9X7NY30"/>